<feature type="non-terminal residue" evidence="1">
    <location>
        <position position="1"/>
    </location>
</feature>
<keyword evidence="2" id="KW-1185">Reference proteome</keyword>
<name>A0ACC1HW58_9FUNG</name>
<sequence length="289" mass="32069">YHTTYGELRTQLANYVPFDVDSLVIWMGQPPVALEYPAGTMIINTAFTSDAELFVSERERHWVPMKESTASHGGSAPNAYCNKCGSTNIGYGSHPAHSEPKEEHKEPSALSLPHHNSSIPSVPVKNSGYLIERKVPGDNSCLFQCLVKCLGLANLTVEDLRATVCQMINDDPYTYNEAVLETTPQEYCRWILQPTSWGGGIEMALISSRFHVEICSIDMSTLRVDRFGEGRYFRRVVLLYSGSHYNYAALAASPGDPAEFDQTMFEIGVGMDVDSSFLTVAVELARLLR</sequence>
<accession>A0ACC1HW58</accession>
<organism evidence="1 2">
    <name type="scientific">Kickxella alabastrina</name>
    <dbReference type="NCBI Taxonomy" id="61397"/>
    <lineage>
        <taxon>Eukaryota</taxon>
        <taxon>Fungi</taxon>
        <taxon>Fungi incertae sedis</taxon>
        <taxon>Zoopagomycota</taxon>
        <taxon>Kickxellomycotina</taxon>
        <taxon>Kickxellomycetes</taxon>
        <taxon>Kickxellales</taxon>
        <taxon>Kickxellaceae</taxon>
        <taxon>Kickxella</taxon>
    </lineage>
</organism>
<gene>
    <name evidence="1" type="primary">OTU1</name>
    <name evidence="1" type="ORF">LPJ66_012205</name>
</gene>
<keyword evidence="1" id="KW-0645">Protease</keyword>
<protein>
    <submittedName>
        <fullName evidence="1">Ubiquitin-specific protease otu1</fullName>
    </submittedName>
</protein>
<proteinExistence type="predicted"/>
<keyword evidence="1" id="KW-0378">Hydrolase</keyword>
<evidence type="ECO:0000313" key="1">
    <source>
        <dbReference type="EMBL" id="KAJ1876966.1"/>
    </source>
</evidence>
<reference evidence="1" key="1">
    <citation type="submission" date="2022-07" db="EMBL/GenBank/DDBJ databases">
        <title>Phylogenomic reconstructions and comparative analyses of Kickxellomycotina fungi.</title>
        <authorList>
            <person name="Reynolds N.K."/>
            <person name="Stajich J.E."/>
            <person name="Barry K."/>
            <person name="Grigoriev I.V."/>
            <person name="Crous P."/>
            <person name="Smith M.E."/>
        </authorList>
    </citation>
    <scope>NUCLEOTIDE SEQUENCE</scope>
    <source>
        <strain evidence="1">Benny 63K</strain>
    </source>
</reference>
<comment type="caution">
    <text evidence="1">The sequence shown here is derived from an EMBL/GenBank/DDBJ whole genome shotgun (WGS) entry which is preliminary data.</text>
</comment>
<evidence type="ECO:0000313" key="2">
    <source>
        <dbReference type="Proteomes" id="UP001150581"/>
    </source>
</evidence>
<dbReference type="Proteomes" id="UP001150581">
    <property type="component" value="Unassembled WGS sequence"/>
</dbReference>
<dbReference type="EMBL" id="JANBPG010004292">
    <property type="protein sequence ID" value="KAJ1876966.1"/>
    <property type="molecule type" value="Genomic_DNA"/>
</dbReference>